<comment type="caution">
    <text evidence="10">The sequence shown here is derived from an EMBL/GenBank/DDBJ whole genome shotgun (WGS) entry which is preliminary data.</text>
</comment>
<keyword evidence="4" id="KW-0963">Cytoplasm</keyword>
<evidence type="ECO:0000256" key="3">
    <source>
        <dbReference type="ARBA" id="ARBA00010042"/>
    </source>
</evidence>
<dbReference type="GO" id="GO:0005819">
    <property type="term" value="C:spindle"/>
    <property type="evidence" value="ECO:0007669"/>
    <property type="project" value="UniProtKB-SubCell"/>
</dbReference>
<keyword evidence="6" id="KW-0539">Nucleus</keyword>
<dbReference type="AlphaFoldDB" id="A0A1Y1VAY4"/>
<evidence type="ECO:0000256" key="4">
    <source>
        <dbReference type="ARBA" id="ARBA00022490"/>
    </source>
</evidence>
<feature type="compositionally biased region" description="Polar residues" evidence="8">
    <location>
        <begin position="745"/>
        <end position="766"/>
    </location>
</feature>
<keyword evidence="11" id="KW-1185">Reference proteome</keyword>
<dbReference type="InterPro" id="IPR005635">
    <property type="entry name" value="Inner_centromere_prot_ARK-bd"/>
</dbReference>
<evidence type="ECO:0000256" key="5">
    <source>
        <dbReference type="ARBA" id="ARBA00023212"/>
    </source>
</evidence>
<feature type="compositionally biased region" description="Basic and acidic residues" evidence="8">
    <location>
        <begin position="834"/>
        <end position="855"/>
    </location>
</feature>
<feature type="region of interest" description="Disordered" evidence="8">
    <location>
        <begin position="829"/>
        <end position="860"/>
    </location>
</feature>
<feature type="region of interest" description="Disordered" evidence="8">
    <location>
        <begin position="226"/>
        <end position="247"/>
    </location>
</feature>
<feature type="region of interest" description="Disordered" evidence="8">
    <location>
        <begin position="1133"/>
        <end position="1156"/>
    </location>
</feature>
<organism evidence="10 11">
    <name type="scientific">Piromyces finnis</name>
    <dbReference type="NCBI Taxonomy" id="1754191"/>
    <lineage>
        <taxon>Eukaryota</taxon>
        <taxon>Fungi</taxon>
        <taxon>Fungi incertae sedis</taxon>
        <taxon>Chytridiomycota</taxon>
        <taxon>Chytridiomycota incertae sedis</taxon>
        <taxon>Neocallimastigomycetes</taxon>
        <taxon>Neocallimastigales</taxon>
        <taxon>Neocallimastigaceae</taxon>
        <taxon>Piromyces</taxon>
    </lineage>
</organism>
<dbReference type="Proteomes" id="UP000193719">
    <property type="component" value="Unassembled WGS sequence"/>
</dbReference>
<feature type="region of interest" description="Disordered" evidence="8">
    <location>
        <begin position="742"/>
        <end position="793"/>
    </location>
</feature>
<evidence type="ECO:0000256" key="6">
    <source>
        <dbReference type="ARBA" id="ARBA00023242"/>
    </source>
</evidence>
<comment type="subcellular location">
    <subcellularLocation>
        <location evidence="2">Cytoplasm</location>
        <location evidence="2">Cytoskeleton</location>
        <location evidence="2">Spindle</location>
    </subcellularLocation>
    <subcellularLocation>
        <location evidence="1">Nucleus</location>
    </subcellularLocation>
</comment>
<reference evidence="10 11" key="1">
    <citation type="submission" date="2016-08" db="EMBL/GenBank/DDBJ databases">
        <title>Genomes of anaerobic fungi encode conserved fungal cellulosomes for biomass hydrolysis.</title>
        <authorList>
            <consortium name="DOE Joint Genome Institute"/>
            <person name="Haitjema C.H."/>
            <person name="Gilmore S.P."/>
            <person name="Henske J.K."/>
            <person name="Solomon K.V."/>
            <person name="De Groot R."/>
            <person name="Kuo A."/>
            <person name="Mondo S.J."/>
            <person name="Salamov A.A."/>
            <person name="Labutti K."/>
            <person name="Zhao Z."/>
            <person name="Chiniquy J."/>
            <person name="Barry K."/>
            <person name="Brewer H.M."/>
            <person name="Purvine S.O."/>
            <person name="Wright A.T."/>
            <person name="Boxma B."/>
            <person name="Van Alen T."/>
            <person name="Hackstein J.H."/>
            <person name="Baker S.E."/>
            <person name="Grigoriev I.V."/>
            <person name="O'Malley M.A."/>
        </authorList>
    </citation>
    <scope>NUCLEOTIDE SEQUENCE [LARGE SCALE GENOMIC DNA]</scope>
    <source>
        <strain evidence="11">finn</strain>
    </source>
</reference>
<dbReference type="Pfam" id="PF03941">
    <property type="entry name" value="INCENP_ARK-bind"/>
    <property type="match status" value="1"/>
</dbReference>
<dbReference type="OrthoDB" id="6123at2759"/>
<feature type="coiled-coil region" evidence="7">
    <location>
        <begin position="860"/>
        <end position="887"/>
    </location>
</feature>
<evidence type="ECO:0000256" key="7">
    <source>
        <dbReference type="SAM" id="Coils"/>
    </source>
</evidence>
<gene>
    <name evidence="10" type="ORF">BCR36DRAFT_325940</name>
</gene>
<feature type="region of interest" description="Disordered" evidence="8">
    <location>
        <begin position="482"/>
        <end position="509"/>
    </location>
</feature>
<evidence type="ECO:0000313" key="10">
    <source>
        <dbReference type="EMBL" id="ORX51523.1"/>
    </source>
</evidence>
<accession>A0A1Y1VAY4</accession>
<name>A0A1Y1VAY4_9FUNG</name>
<evidence type="ECO:0000256" key="1">
    <source>
        <dbReference type="ARBA" id="ARBA00004123"/>
    </source>
</evidence>
<dbReference type="EMBL" id="MCFH01000018">
    <property type="protein sequence ID" value="ORX51523.1"/>
    <property type="molecule type" value="Genomic_DNA"/>
</dbReference>
<feature type="compositionally biased region" description="Polar residues" evidence="8">
    <location>
        <begin position="492"/>
        <end position="509"/>
    </location>
</feature>
<evidence type="ECO:0000256" key="8">
    <source>
        <dbReference type="SAM" id="MobiDB-lite"/>
    </source>
</evidence>
<feature type="compositionally biased region" description="Basic residues" evidence="8">
    <location>
        <begin position="782"/>
        <end position="793"/>
    </location>
</feature>
<dbReference type="STRING" id="1754191.A0A1Y1VAY4"/>
<evidence type="ECO:0000256" key="2">
    <source>
        <dbReference type="ARBA" id="ARBA00004186"/>
    </source>
</evidence>
<feature type="domain" description="Inner centromere protein ARK-binding" evidence="9">
    <location>
        <begin position="1078"/>
        <end position="1131"/>
    </location>
</feature>
<proteinExistence type="inferred from homology"/>
<evidence type="ECO:0000313" key="11">
    <source>
        <dbReference type="Proteomes" id="UP000193719"/>
    </source>
</evidence>
<protein>
    <recommendedName>
        <fullName evidence="9">Inner centromere protein ARK-binding domain-containing protein</fullName>
    </recommendedName>
</protein>
<comment type="similarity">
    <text evidence="3">Belongs to the INCENP family.</text>
</comment>
<reference evidence="10 11" key="2">
    <citation type="submission" date="2016-08" db="EMBL/GenBank/DDBJ databases">
        <title>Pervasive Adenine N6-methylation of Active Genes in Fungi.</title>
        <authorList>
            <consortium name="DOE Joint Genome Institute"/>
            <person name="Mondo S.J."/>
            <person name="Dannebaum R.O."/>
            <person name="Kuo R.C."/>
            <person name="Labutti K."/>
            <person name="Haridas S."/>
            <person name="Kuo A."/>
            <person name="Salamov A."/>
            <person name="Ahrendt S.R."/>
            <person name="Lipzen A."/>
            <person name="Sullivan W."/>
            <person name="Andreopoulos W.B."/>
            <person name="Clum A."/>
            <person name="Lindquist E."/>
            <person name="Daum C."/>
            <person name="Ramamoorthy G.K."/>
            <person name="Gryganskyi A."/>
            <person name="Culley D."/>
            <person name="Magnuson J.K."/>
            <person name="James T.Y."/>
            <person name="O'Malley M.A."/>
            <person name="Stajich J.E."/>
            <person name="Spatafora J.W."/>
            <person name="Visel A."/>
            <person name="Grigoriev I.V."/>
        </authorList>
    </citation>
    <scope>NUCLEOTIDE SEQUENCE [LARGE SCALE GENOMIC DNA]</scope>
    <source>
        <strain evidence="11">finn</strain>
    </source>
</reference>
<keyword evidence="5" id="KW-0206">Cytoskeleton</keyword>
<evidence type="ECO:0000259" key="9">
    <source>
        <dbReference type="Pfam" id="PF03941"/>
    </source>
</evidence>
<dbReference type="GO" id="GO:0005634">
    <property type="term" value="C:nucleus"/>
    <property type="evidence" value="ECO:0007669"/>
    <property type="project" value="UniProtKB-SubCell"/>
</dbReference>
<keyword evidence="7" id="KW-0175">Coiled coil</keyword>
<sequence length="1156" mass="129897">MTDSETVKIPYFLSKKIGLFQNIKNGYMIDFNKSVDNQLDWLNTQKSTIDNLLNSTKFNIIQKQITENVEPTDISNNLQSLSLSEININKELTKNENNNTNNNNSIIDLFDDPPPSLLDFTKNFAKEEKPLVQNKDRLSDKRKSKLSSISINSVASLNEKSKEQLFNKLLLKDTLSIENLNPLIEEIIKNNSKEKNSNVTDKKENTILKKESQSLGSSKSEFINSDIKKKEKPSNHHSFPNDHKNKIDNRHSIINKDVYKTVNDKSEHSKKLSSSSDVLTDFKRSLNSYTARKKKSTLLSLNDTIDSSTTVKNNVESTKSMSPLLNLEDDTLTSNINNNSISNMDTMSGSKKVINIKEESTEMKGLARDEKRLSTLIDEVENLYKSHSKLREFNESFSSINNDEFKECEEKVEDNSTHRFTPLNSKNDHSNKKFGEFKTCDEIIEDIYRKAKTTEKRVKSGKRSVTATAFNILTSPFTPFSYGSHSDKKSKTISSTPDKSVNESGGSKKSVSERFKGFKAIWDSTTKSLHSAFSRNLSSDNEEKKYNTHEVKTIAPSVHLYNSPERDTNLTSSINASKSTNFKNEKMKDTNPLTKVSSCSVPSKNKVNIFSSTTDDYKIEFKDTNGMSFATAIQSPSDSPLAYISAKKLENNDKNGMNTIDNNKTKNLNVLDDNIFKSIIDDDSIKSPYLPSSPLYHKVNKTLQKSNPNNNNNNFLDSLKQSPSRHAYLNKGDAMIIDNKDTSDLTEQPSNTSENQKTSSWNGHFNSSSSSKETHSLIPKNSKLKRSNLKKSKLKSLESAKLIKKHEDVLTLDKKQKIKMSIADKHRLYMQRKKKEEGERKAGRKEEEKRTKSEKPINQQKQVEELIRKRNEKIKQMNEKKRAMKMKETKSNLYGTTSSVIASTLDKFKNNTKLDTTIILKQKNNNSHTIKKSNAPGNKKYSVSSILSSSSATANTTTALKKSSIPKVKSTIGKSSKSNLSSINNSTRYSSSSTAANLYMPSSSHTTTTAAANLSTQNILAGLDMSSSNSILLGLNANQDNSMMMNDNKNNSIISISSSRSSATPYRGTILQDGEFPDIPSDYEDDENSRLSLVATWARPSNLLKALEKQKDVNPDIIFGGYKPCRIDEIFRGLSSYKPPPPPDNLADSSILHEDE</sequence>